<proteinExistence type="inferred from homology"/>
<dbReference type="EMBL" id="FXAC01000020">
    <property type="protein sequence ID" value="SMF26618.1"/>
    <property type="molecule type" value="Genomic_DNA"/>
</dbReference>
<evidence type="ECO:0000256" key="1">
    <source>
        <dbReference type="ARBA" id="ARBA00004903"/>
    </source>
</evidence>
<dbReference type="CDD" id="cd00209">
    <property type="entry name" value="DHFR"/>
    <property type="match status" value="1"/>
</dbReference>
<feature type="domain" description="DHFR" evidence="9">
    <location>
        <begin position="34"/>
        <end position="234"/>
    </location>
</feature>
<dbReference type="GO" id="GO:0006730">
    <property type="term" value="P:one-carbon metabolic process"/>
    <property type="evidence" value="ECO:0007669"/>
    <property type="project" value="UniProtKB-KW"/>
</dbReference>
<evidence type="ECO:0000256" key="8">
    <source>
        <dbReference type="SAM" id="MobiDB-lite"/>
    </source>
</evidence>
<dbReference type="InterPro" id="IPR024072">
    <property type="entry name" value="DHFR-like_dom_sf"/>
</dbReference>
<dbReference type="PROSITE" id="PS00075">
    <property type="entry name" value="DHFR_1"/>
    <property type="match status" value="1"/>
</dbReference>
<dbReference type="RefSeq" id="WP_085108427.1">
    <property type="nucleotide sequence ID" value="NZ_FXAC01000020.1"/>
</dbReference>
<keyword evidence="4" id="KW-0554">One-carbon metabolism</keyword>
<accession>A0A1X7E3E4</accession>
<evidence type="ECO:0000256" key="3">
    <source>
        <dbReference type="ARBA" id="ARBA00012856"/>
    </source>
</evidence>
<evidence type="ECO:0000313" key="10">
    <source>
        <dbReference type="EMBL" id="SMF26618.1"/>
    </source>
</evidence>
<evidence type="ECO:0000256" key="7">
    <source>
        <dbReference type="RuleBase" id="RU004474"/>
    </source>
</evidence>
<feature type="region of interest" description="Disordered" evidence="8">
    <location>
        <begin position="134"/>
        <end position="157"/>
    </location>
</feature>
<dbReference type="InterPro" id="IPR017925">
    <property type="entry name" value="DHFR_CS"/>
</dbReference>
<dbReference type="GO" id="GO:0004146">
    <property type="term" value="F:dihydrofolate reductase activity"/>
    <property type="evidence" value="ECO:0007669"/>
    <property type="project" value="UniProtKB-EC"/>
</dbReference>
<keyword evidence="5" id="KW-0521">NADP</keyword>
<dbReference type="PANTHER" id="PTHR48069">
    <property type="entry name" value="DIHYDROFOLATE REDUCTASE"/>
    <property type="match status" value="1"/>
</dbReference>
<dbReference type="Pfam" id="PF00186">
    <property type="entry name" value="DHFR_1"/>
    <property type="match status" value="1"/>
</dbReference>
<dbReference type="PANTHER" id="PTHR48069:SF3">
    <property type="entry name" value="DIHYDROFOLATE REDUCTASE"/>
    <property type="match status" value="1"/>
</dbReference>
<evidence type="ECO:0000256" key="2">
    <source>
        <dbReference type="ARBA" id="ARBA00009539"/>
    </source>
</evidence>
<feature type="compositionally biased region" description="Polar residues" evidence="8">
    <location>
        <begin position="143"/>
        <end position="154"/>
    </location>
</feature>
<comment type="similarity">
    <text evidence="2 7">Belongs to the dihydrofolate reductase family.</text>
</comment>
<keyword evidence="11" id="KW-1185">Reference proteome</keyword>
<dbReference type="GO" id="GO:0005829">
    <property type="term" value="C:cytosol"/>
    <property type="evidence" value="ECO:0007669"/>
    <property type="project" value="TreeGrafter"/>
</dbReference>
<dbReference type="AlphaFoldDB" id="A0A1X7E3E4"/>
<evidence type="ECO:0000256" key="6">
    <source>
        <dbReference type="ARBA" id="ARBA00023002"/>
    </source>
</evidence>
<evidence type="ECO:0000256" key="5">
    <source>
        <dbReference type="ARBA" id="ARBA00022857"/>
    </source>
</evidence>
<dbReference type="InterPro" id="IPR012259">
    <property type="entry name" value="DHFR"/>
</dbReference>
<dbReference type="GO" id="GO:0046654">
    <property type="term" value="P:tetrahydrofolate biosynthetic process"/>
    <property type="evidence" value="ECO:0007669"/>
    <property type="project" value="UniProtKB-UniPathway"/>
</dbReference>
<dbReference type="EC" id="1.5.1.3" evidence="3"/>
<dbReference type="Gene3D" id="3.40.430.10">
    <property type="entry name" value="Dihydrofolate Reductase, subunit A"/>
    <property type="match status" value="1"/>
</dbReference>
<keyword evidence="6" id="KW-0560">Oxidoreductase</keyword>
<dbReference type="GO" id="GO:0050661">
    <property type="term" value="F:NADP binding"/>
    <property type="evidence" value="ECO:0007669"/>
    <property type="project" value="InterPro"/>
</dbReference>
<dbReference type="UniPathway" id="UPA00077">
    <property type="reaction ID" value="UER00158"/>
</dbReference>
<reference evidence="11" key="1">
    <citation type="submission" date="2017-04" db="EMBL/GenBank/DDBJ databases">
        <authorList>
            <person name="Varghese N."/>
            <person name="Submissions S."/>
        </authorList>
    </citation>
    <scope>NUCLEOTIDE SEQUENCE [LARGE SCALE GENOMIC DNA]</scope>
    <source>
        <strain evidence="11">NIO-1021</strain>
    </source>
</reference>
<evidence type="ECO:0000259" key="9">
    <source>
        <dbReference type="PROSITE" id="PS51330"/>
    </source>
</evidence>
<dbReference type="Proteomes" id="UP000192929">
    <property type="component" value="Unassembled WGS sequence"/>
</dbReference>
<dbReference type="GO" id="GO:0046655">
    <property type="term" value="P:folic acid metabolic process"/>
    <property type="evidence" value="ECO:0007669"/>
    <property type="project" value="TreeGrafter"/>
</dbReference>
<sequence length="248" mass="26030">MNGDVVNGQGSDALAAIVAPAKGERRPNGGSNVAVGGIWAQSPDGVIGADGSIPWHVPEDLRFFSRSTVGHPVIMGRRTWESFPERFRPLPGRPNIVITSRPDSVPADGSQVWAVDSYDAAVALALRLLPPAPGADDAAPVGTSSRTDAASSDGPSLVPGTAREIWVIGGPGVWREAAAYAPLPLTRALVTTIELDVTGDTHAPHLDDEWARREVADWAESAKGVRYRIDEYTRGAATGTVTRGDGIA</sequence>
<protein>
    <recommendedName>
        <fullName evidence="3">dihydrofolate reductase</fullName>
        <ecNumber evidence="3">1.5.1.3</ecNumber>
    </recommendedName>
</protein>
<gene>
    <name evidence="10" type="ORF">SAMN06296028_12035</name>
</gene>
<evidence type="ECO:0000313" key="11">
    <source>
        <dbReference type="Proteomes" id="UP000192929"/>
    </source>
</evidence>
<dbReference type="SUPFAM" id="SSF53597">
    <property type="entry name" value="Dihydrofolate reductase-like"/>
    <property type="match status" value="1"/>
</dbReference>
<dbReference type="InterPro" id="IPR001796">
    <property type="entry name" value="DHFR_dom"/>
</dbReference>
<name>A0A1X7E3E4_9MICC</name>
<dbReference type="GO" id="GO:0046452">
    <property type="term" value="P:dihydrofolate metabolic process"/>
    <property type="evidence" value="ECO:0007669"/>
    <property type="project" value="TreeGrafter"/>
</dbReference>
<dbReference type="PROSITE" id="PS51330">
    <property type="entry name" value="DHFR_2"/>
    <property type="match status" value="1"/>
</dbReference>
<organism evidence="10 11">
    <name type="scientific">Kocuria marina subsp. indica</name>
    <dbReference type="NCBI Taxonomy" id="1049583"/>
    <lineage>
        <taxon>Bacteria</taxon>
        <taxon>Bacillati</taxon>
        <taxon>Actinomycetota</taxon>
        <taxon>Actinomycetes</taxon>
        <taxon>Micrococcales</taxon>
        <taxon>Micrococcaceae</taxon>
        <taxon>Kocuria</taxon>
    </lineage>
</organism>
<comment type="pathway">
    <text evidence="1">Cofactor biosynthesis; tetrahydrofolate biosynthesis; 5,6,7,8-tetrahydrofolate from 7,8-dihydrofolate: step 1/1.</text>
</comment>
<dbReference type="PRINTS" id="PR00070">
    <property type="entry name" value="DHFR"/>
</dbReference>
<evidence type="ECO:0000256" key="4">
    <source>
        <dbReference type="ARBA" id="ARBA00022563"/>
    </source>
</evidence>